<dbReference type="UniPathway" id="UPA00031">
    <property type="reaction ID" value="UER00006"/>
</dbReference>
<comment type="catalytic activity">
    <reaction evidence="1">
        <text>1-(5-phospho-beta-D-ribosyl)-ATP + diphosphate = 5-phospho-alpha-D-ribose 1-diphosphate + ATP</text>
        <dbReference type="Rhea" id="RHEA:18473"/>
        <dbReference type="ChEBI" id="CHEBI:30616"/>
        <dbReference type="ChEBI" id="CHEBI:33019"/>
        <dbReference type="ChEBI" id="CHEBI:58017"/>
        <dbReference type="ChEBI" id="CHEBI:73183"/>
        <dbReference type="EC" id="2.4.2.17"/>
    </reaction>
</comment>
<dbReference type="Proteomes" id="UP000239649">
    <property type="component" value="Unassembled WGS sequence"/>
</dbReference>
<dbReference type="GO" id="GO:0000105">
    <property type="term" value="P:L-histidine biosynthetic process"/>
    <property type="evidence" value="ECO:0007669"/>
    <property type="project" value="UniProtKB-UniPathway"/>
</dbReference>
<dbReference type="InterPro" id="IPR015867">
    <property type="entry name" value="N-reg_PII/ATP_PRibTrfase_C"/>
</dbReference>
<dbReference type="HAMAP" id="MF_00079">
    <property type="entry name" value="HisG_Long"/>
    <property type="match status" value="1"/>
</dbReference>
<evidence type="ECO:0000256" key="4">
    <source>
        <dbReference type="ARBA" id="ARBA00011946"/>
    </source>
</evidence>
<evidence type="ECO:0000256" key="8">
    <source>
        <dbReference type="ARBA" id="ARBA00022679"/>
    </source>
</evidence>
<evidence type="ECO:0000256" key="5">
    <source>
        <dbReference type="ARBA" id="ARBA00022490"/>
    </source>
</evidence>
<evidence type="ECO:0000256" key="3">
    <source>
        <dbReference type="ARBA" id="ARBA00004667"/>
    </source>
</evidence>
<comment type="pathway">
    <text evidence="3">Amino-acid biosynthesis; L-histidine biosynthesis; L-histidine from 5-phospho-alpha-D-ribose 1-diphosphate: step 1/9.</text>
</comment>
<comment type="caution">
    <text evidence="16">The sequence shown here is derived from an EMBL/GenBank/DDBJ whole genome shotgun (WGS) entry which is preliminary data.</text>
</comment>
<dbReference type="GO" id="GO:0005524">
    <property type="term" value="F:ATP binding"/>
    <property type="evidence" value="ECO:0007669"/>
    <property type="project" value="UniProtKB-KW"/>
</dbReference>
<dbReference type="CDD" id="cd13593">
    <property type="entry name" value="PBP2_HisGL3"/>
    <property type="match status" value="1"/>
</dbReference>
<evidence type="ECO:0000256" key="10">
    <source>
        <dbReference type="ARBA" id="ARBA00022741"/>
    </source>
</evidence>
<keyword evidence="8" id="KW-0808">Transferase</keyword>
<evidence type="ECO:0000256" key="11">
    <source>
        <dbReference type="ARBA" id="ARBA00022840"/>
    </source>
</evidence>
<evidence type="ECO:0000313" key="16">
    <source>
        <dbReference type="EMBL" id="PSC69814.1"/>
    </source>
</evidence>
<evidence type="ECO:0000259" key="14">
    <source>
        <dbReference type="Pfam" id="PF01634"/>
    </source>
</evidence>
<keyword evidence="11" id="KW-0067">ATP-binding</keyword>
<evidence type="ECO:0000259" key="15">
    <source>
        <dbReference type="Pfam" id="PF08029"/>
    </source>
</evidence>
<keyword evidence="6" id="KW-0028">Amino-acid biosynthesis</keyword>
<feature type="domain" description="Histidine biosynthesis HisG C-terminal" evidence="15">
    <location>
        <begin position="289"/>
        <end position="359"/>
    </location>
</feature>
<dbReference type="GO" id="GO:0000287">
    <property type="term" value="F:magnesium ion binding"/>
    <property type="evidence" value="ECO:0007669"/>
    <property type="project" value="InterPro"/>
</dbReference>
<proteinExistence type="inferred from homology"/>
<comment type="subcellular location">
    <subcellularLocation>
        <location evidence="2">Cytoplasm</location>
    </subcellularLocation>
</comment>
<dbReference type="InterPro" id="IPR001348">
    <property type="entry name" value="ATP_PRibTrfase_HisG"/>
</dbReference>
<dbReference type="NCBIfam" id="TIGR00070">
    <property type="entry name" value="hisG"/>
    <property type="match status" value="1"/>
</dbReference>
<dbReference type="EC" id="2.4.2.17" evidence="4"/>
<keyword evidence="7 16" id="KW-0328">Glycosyltransferase</keyword>
<evidence type="ECO:0000256" key="7">
    <source>
        <dbReference type="ARBA" id="ARBA00022676"/>
    </source>
</evidence>
<protein>
    <recommendedName>
        <fullName evidence="4">ATP phosphoribosyltransferase</fullName>
        <ecNumber evidence="4">2.4.2.17</ecNumber>
    </recommendedName>
</protein>
<dbReference type="Gene3D" id="3.40.190.10">
    <property type="entry name" value="Periplasmic binding protein-like II"/>
    <property type="match status" value="2"/>
</dbReference>
<dbReference type="SUPFAM" id="SSF54913">
    <property type="entry name" value="GlnB-like"/>
    <property type="match status" value="1"/>
</dbReference>
<dbReference type="GO" id="GO:0005737">
    <property type="term" value="C:cytoplasm"/>
    <property type="evidence" value="ECO:0007669"/>
    <property type="project" value="UniProtKB-SubCell"/>
</dbReference>
<sequence length="363" mass="38902">MSLLAVASSSRLGSAAQGRSARAALPSRPPCRHACTVVRCQAQRPRTAARAAAVEAPRAPPGKELASNGGGQRLVRFGFPKGSLQKSTEDLFDRAGFKVKISERGYFPSIDDQELQMVLFRSQGISRYVEDGVLDCGICRHDWVVENGADVVEVCELCYSKATSNPACWVLAVPEASPVQRPEDLAGTIVASELVNTTRKYFADRGIAVKKVEYSWGATEVKASLPGVGGIVDITETGSSLKANNLRVVDTILASTTRLVANKAAWADPAKRTKIEDVALLLQGAIAGKQKVGLKMNLPASRLGEVSALLPLKQSPTVSHLVNSEFLAVEVIVDEQLARDLIPQCKRLGASGIFTYNINVIIH</sequence>
<dbReference type="SUPFAM" id="SSF53850">
    <property type="entry name" value="Periplasmic binding protein-like II"/>
    <property type="match status" value="1"/>
</dbReference>
<dbReference type="NCBIfam" id="TIGR03455">
    <property type="entry name" value="HisG_C-term"/>
    <property type="match status" value="1"/>
</dbReference>
<name>A0A2P6V6U6_9CHLO</name>
<dbReference type="GO" id="GO:0003879">
    <property type="term" value="F:ATP phosphoribosyltransferase activity"/>
    <property type="evidence" value="ECO:0007669"/>
    <property type="project" value="UniProtKB-EC"/>
</dbReference>
<dbReference type="InterPro" id="IPR011322">
    <property type="entry name" value="N-reg_PII-like_a/b"/>
</dbReference>
<keyword evidence="17" id="KW-1185">Reference proteome</keyword>
<keyword evidence="10" id="KW-0547">Nucleotide-binding</keyword>
<evidence type="ECO:0000313" key="17">
    <source>
        <dbReference type="Proteomes" id="UP000239649"/>
    </source>
</evidence>
<evidence type="ECO:0000256" key="6">
    <source>
        <dbReference type="ARBA" id="ARBA00022605"/>
    </source>
</evidence>
<dbReference type="InterPro" id="IPR013115">
    <property type="entry name" value="HisG_C"/>
</dbReference>
<dbReference type="Pfam" id="PF01634">
    <property type="entry name" value="HisG"/>
    <property type="match status" value="1"/>
</dbReference>
<dbReference type="OrthoDB" id="564078at2759"/>
<dbReference type="EMBL" id="LHPF02000024">
    <property type="protein sequence ID" value="PSC69814.1"/>
    <property type="molecule type" value="Genomic_DNA"/>
</dbReference>
<reference evidence="16 17" key="1">
    <citation type="journal article" date="2018" name="Plant J.">
        <title>Genome sequences of Chlorella sorokiniana UTEX 1602 and Micractinium conductrix SAG 241.80: implications to maltose excretion by a green alga.</title>
        <authorList>
            <person name="Arriola M.B."/>
            <person name="Velmurugan N."/>
            <person name="Zhang Y."/>
            <person name="Plunkett M.H."/>
            <person name="Hondzo H."/>
            <person name="Barney B.M."/>
        </authorList>
    </citation>
    <scope>NUCLEOTIDE SEQUENCE [LARGE SCALE GENOMIC DNA]</scope>
    <source>
        <strain evidence="16 17">SAG 241.80</strain>
    </source>
</reference>
<evidence type="ECO:0000256" key="13">
    <source>
        <dbReference type="ARBA" id="ARBA00023102"/>
    </source>
</evidence>
<dbReference type="AlphaFoldDB" id="A0A2P6V6U6"/>
<evidence type="ECO:0000256" key="2">
    <source>
        <dbReference type="ARBA" id="ARBA00004496"/>
    </source>
</evidence>
<dbReference type="PANTHER" id="PTHR21403:SF10">
    <property type="entry name" value="ATP PHOSPHORIBOSYLTRANSFERASE"/>
    <property type="match status" value="1"/>
</dbReference>
<dbReference type="PANTHER" id="PTHR21403">
    <property type="entry name" value="ATP PHOSPHORIBOSYLTRANSFERASE ATP-PRTASE"/>
    <property type="match status" value="1"/>
</dbReference>
<evidence type="ECO:0000256" key="9">
    <source>
        <dbReference type="ARBA" id="ARBA00022723"/>
    </source>
</evidence>
<gene>
    <name evidence="16" type="ORF">C2E20_6753</name>
</gene>
<organism evidence="16 17">
    <name type="scientific">Micractinium conductrix</name>
    <dbReference type="NCBI Taxonomy" id="554055"/>
    <lineage>
        <taxon>Eukaryota</taxon>
        <taxon>Viridiplantae</taxon>
        <taxon>Chlorophyta</taxon>
        <taxon>core chlorophytes</taxon>
        <taxon>Trebouxiophyceae</taxon>
        <taxon>Chlorellales</taxon>
        <taxon>Chlorellaceae</taxon>
        <taxon>Chlorella clade</taxon>
        <taxon>Micractinium</taxon>
    </lineage>
</organism>
<feature type="domain" description="ATP phosphoribosyltransferase catalytic" evidence="14">
    <location>
        <begin position="121"/>
        <end position="283"/>
    </location>
</feature>
<dbReference type="Pfam" id="PF08029">
    <property type="entry name" value="HisG_C"/>
    <property type="match status" value="1"/>
</dbReference>
<dbReference type="InterPro" id="IPR013820">
    <property type="entry name" value="ATP_PRibTrfase_cat"/>
</dbReference>
<dbReference type="Gene3D" id="3.30.70.120">
    <property type="match status" value="1"/>
</dbReference>
<keyword evidence="13" id="KW-0368">Histidine biosynthesis</keyword>
<keyword evidence="5" id="KW-0963">Cytoplasm</keyword>
<keyword evidence="12" id="KW-0460">Magnesium</keyword>
<evidence type="ECO:0000256" key="1">
    <source>
        <dbReference type="ARBA" id="ARBA00000915"/>
    </source>
</evidence>
<keyword evidence="9" id="KW-0479">Metal-binding</keyword>
<dbReference type="STRING" id="554055.A0A2P6V6U6"/>
<dbReference type="InterPro" id="IPR020621">
    <property type="entry name" value="ATP-PRT_HisG_long"/>
</dbReference>
<evidence type="ECO:0000256" key="12">
    <source>
        <dbReference type="ARBA" id="ARBA00022842"/>
    </source>
</evidence>
<accession>A0A2P6V6U6</accession>